<dbReference type="InterPro" id="IPR036641">
    <property type="entry name" value="HPT_dom_sf"/>
</dbReference>
<organism evidence="4 5">
    <name type="scientific">Kiloniella antarctica</name>
    <dbReference type="NCBI Taxonomy" id="1550907"/>
    <lineage>
        <taxon>Bacteria</taxon>
        <taxon>Pseudomonadati</taxon>
        <taxon>Pseudomonadota</taxon>
        <taxon>Alphaproteobacteria</taxon>
        <taxon>Rhodospirillales</taxon>
        <taxon>Kiloniellaceae</taxon>
        <taxon>Kiloniella</taxon>
    </lineage>
</organism>
<sequence length="116" mass="12741">MTNHDEYPIGSEHELEEIRSQVGDEVLAELLSMAPDTIETHMKNLLEAIKSENSDALYLAAHTIMGTAGSMFAPKLAAIAKEMESLSKDTSAALTLFTTLEKTAAETILWWQTKMA</sequence>
<evidence type="ECO:0000256" key="1">
    <source>
        <dbReference type="ARBA" id="ARBA00023012"/>
    </source>
</evidence>
<comment type="caution">
    <text evidence="4">The sequence shown here is derived from an EMBL/GenBank/DDBJ whole genome shotgun (WGS) entry which is preliminary data.</text>
</comment>
<dbReference type="SUPFAM" id="SSF47226">
    <property type="entry name" value="Histidine-containing phosphotransfer domain, HPT domain"/>
    <property type="match status" value="1"/>
</dbReference>
<dbReference type="Proteomes" id="UP001597294">
    <property type="component" value="Unassembled WGS sequence"/>
</dbReference>
<proteinExistence type="predicted"/>
<name>A0ABW5BM62_9PROT</name>
<reference evidence="5" key="1">
    <citation type="journal article" date="2019" name="Int. J. Syst. Evol. Microbiol.">
        <title>The Global Catalogue of Microorganisms (GCM) 10K type strain sequencing project: providing services to taxonomists for standard genome sequencing and annotation.</title>
        <authorList>
            <consortium name="The Broad Institute Genomics Platform"/>
            <consortium name="The Broad Institute Genome Sequencing Center for Infectious Disease"/>
            <person name="Wu L."/>
            <person name="Ma J."/>
        </authorList>
    </citation>
    <scope>NUCLEOTIDE SEQUENCE [LARGE SCALE GENOMIC DNA]</scope>
    <source>
        <strain evidence="5">CGMCC 4.7192</strain>
    </source>
</reference>
<feature type="domain" description="HPt" evidence="3">
    <location>
        <begin position="23"/>
        <end position="111"/>
    </location>
</feature>
<keyword evidence="2" id="KW-0597">Phosphoprotein</keyword>
<feature type="modified residue" description="Phosphohistidine" evidence="2">
    <location>
        <position position="62"/>
    </location>
</feature>
<evidence type="ECO:0000313" key="5">
    <source>
        <dbReference type="Proteomes" id="UP001597294"/>
    </source>
</evidence>
<dbReference type="Gene3D" id="1.20.120.160">
    <property type="entry name" value="HPT domain"/>
    <property type="match status" value="1"/>
</dbReference>
<accession>A0ABW5BM62</accession>
<evidence type="ECO:0000313" key="4">
    <source>
        <dbReference type="EMBL" id="MFD2206005.1"/>
    </source>
</evidence>
<evidence type="ECO:0000256" key="2">
    <source>
        <dbReference type="PROSITE-ProRule" id="PRU00110"/>
    </source>
</evidence>
<keyword evidence="1" id="KW-0902">Two-component regulatory system</keyword>
<dbReference type="PROSITE" id="PS50894">
    <property type="entry name" value="HPT"/>
    <property type="match status" value="1"/>
</dbReference>
<dbReference type="EMBL" id="JBHUII010000004">
    <property type="protein sequence ID" value="MFD2206005.1"/>
    <property type="molecule type" value="Genomic_DNA"/>
</dbReference>
<dbReference type="RefSeq" id="WP_380252255.1">
    <property type="nucleotide sequence ID" value="NZ_JBHUII010000004.1"/>
</dbReference>
<evidence type="ECO:0000259" key="3">
    <source>
        <dbReference type="PROSITE" id="PS50894"/>
    </source>
</evidence>
<gene>
    <name evidence="4" type="ORF">ACFSKO_10295</name>
</gene>
<protein>
    <submittedName>
        <fullName evidence="4">Hpt domain-containing protein</fullName>
    </submittedName>
</protein>
<dbReference type="Pfam" id="PF01627">
    <property type="entry name" value="Hpt"/>
    <property type="match status" value="1"/>
</dbReference>
<dbReference type="InterPro" id="IPR008207">
    <property type="entry name" value="Sig_transdc_His_kin_Hpt_dom"/>
</dbReference>
<keyword evidence="5" id="KW-1185">Reference proteome</keyword>